<protein>
    <submittedName>
        <fullName evidence="11">Methyl-accepting chemotaxis sensor/transducer protein</fullName>
    </submittedName>
</protein>
<dbReference type="Gene3D" id="3.30.450.20">
    <property type="entry name" value="PAS domain"/>
    <property type="match status" value="2"/>
</dbReference>
<dbReference type="RefSeq" id="WP_152097359.1">
    <property type="nucleotide sequence ID" value="NZ_AP021861.1"/>
</dbReference>
<feature type="domain" description="PAS" evidence="8">
    <location>
        <begin position="169"/>
        <end position="199"/>
    </location>
</feature>
<dbReference type="PRINTS" id="PR00260">
    <property type="entry name" value="CHEMTRNSDUCR"/>
</dbReference>
<dbReference type="InterPro" id="IPR001610">
    <property type="entry name" value="PAC"/>
</dbReference>
<dbReference type="InterPro" id="IPR035965">
    <property type="entry name" value="PAS-like_dom_sf"/>
</dbReference>
<name>A0A5K7X9S4_9BACT</name>
<dbReference type="InterPro" id="IPR000014">
    <property type="entry name" value="PAS"/>
</dbReference>
<dbReference type="CDD" id="cd00130">
    <property type="entry name" value="PAS"/>
    <property type="match status" value="2"/>
</dbReference>
<keyword evidence="12" id="KW-1185">Reference proteome</keyword>
<evidence type="ECO:0000256" key="2">
    <source>
        <dbReference type="ARBA" id="ARBA00022519"/>
    </source>
</evidence>
<gene>
    <name evidence="11" type="ORF">PLANPX_0785</name>
</gene>
<dbReference type="GO" id="GO:0004888">
    <property type="term" value="F:transmembrane signaling receptor activity"/>
    <property type="evidence" value="ECO:0007669"/>
    <property type="project" value="InterPro"/>
</dbReference>
<feature type="region of interest" description="Disordered" evidence="6">
    <location>
        <begin position="1"/>
        <end position="25"/>
    </location>
</feature>
<evidence type="ECO:0000256" key="3">
    <source>
        <dbReference type="ARBA" id="ARBA00023224"/>
    </source>
</evidence>
<dbReference type="PANTHER" id="PTHR32089:SF112">
    <property type="entry name" value="LYSOZYME-LIKE PROTEIN-RELATED"/>
    <property type="match status" value="1"/>
</dbReference>
<dbReference type="AlphaFoldDB" id="A0A5K7X9S4"/>
<comment type="subcellular location">
    <subcellularLocation>
        <location evidence="1">Cell inner membrane</location>
        <topology evidence="1">Multi-pass membrane protein</topology>
    </subcellularLocation>
</comment>
<keyword evidence="2" id="KW-0997">Cell inner membrane</keyword>
<keyword evidence="2" id="KW-0472">Membrane</keyword>
<feature type="domain" description="T-SNARE coiled-coil homology" evidence="10">
    <location>
        <begin position="525"/>
        <end position="587"/>
    </location>
</feature>
<dbReference type="Pfam" id="PF08447">
    <property type="entry name" value="PAS_3"/>
    <property type="match status" value="2"/>
</dbReference>
<dbReference type="KEGG" id="lpav:PLANPX_0785"/>
<sequence>MPAATLNAKTKKAPQSKAKTTKTSPKSGAASVELLGQINAINKVMAVIEFELDGTIITANQNFLSCLGYGLDEIQGKHHRMFCDSGYAQTAEYRAFWDALNRGEYQAAEYKRIGKGGREIWIQASYNPIFDAAGMPFKVVKYATDVTAAKLQNADYQGQLAAIGKAQAVISFNLDGTIVEANDNFLACLGYSLDEIKGKHHRMFCEPAFAQSLEYRAFWEALNRGEYQAAEYKRLGKGGREIWIQASYNPIMDLNGKPFKVVKYATDVTEQKHAAERALARTAKLAAYQEAEVTKVSTVLSAVASGDLTRSYDVAAADDDTREVWGTFTKIAGAVNAMGENLRHVFGGLTNNANQLAATSTELSATATQLASGAEETNSQAATVAAAAEEMSTNMTNMAASTEEMTANVKNVSTAVEELTASIGEIAKTAGQTSAIANTAAQLADSSNVTIGQLGSAADEIGKVIEVIQDIAEQTNLLALNATIEAARAGEAGKGFAVVATEVKELAKQTASATQDIRSRIEGIQASTSEAVRSIKEVGEAIQRVNSASTTIAAAVEEQSITTREIASNVNQTAAAASTVSTAVTESASACAEITRNMVGVDQAAKQTAQGASQTQVVGSELSALSEQLRSMVAQFQL</sequence>
<feature type="domain" description="Methyl-accepting transducer" evidence="7">
    <location>
        <begin position="373"/>
        <end position="595"/>
    </location>
</feature>
<feature type="compositionally biased region" description="Low complexity" evidence="6">
    <location>
        <begin position="15"/>
        <end position="25"/>
    </location>
</feature>
<organism evidence="11 12">
    <name type="scientific">Lacipirellula parvula</name>
    <dbReference type="NCBI Taxonomy" id="2650471"/>
    <lineage>
        <taxon>Bacteria</taxon>
        <taxon>Pseudomonadati</taxon>
        <taxon>Planctomycetota</taxon>
        <taxon>Planctomycetia</taxon>
        <taxon>Pirellulales</taxon>
        <taxon>Lacipirellulaceae</taxon>
        <taxon>Lacipirellula</taxon>
    </lineage>
</organism>
<proteinExistence type="inferred from homology"/>
<evidence type="ECO:0000313" key="12">
    <source>
        <dbReference type="Proteomes" id="UP000326837"/>
    </source>
</evidence>
<evidence type="ECO:0000259" key="10">
    <source>
        <dbReference type="PROSITE" id="PS50192"/>
    </source>
</evidence>
<dbReference type="PROSITE" id="PS50111">
    <property type="entry name" value="CHEMOTAXIS_TRANSDUC_2"/>
    <property type="match status" value="1"/>
</dbReference>
<dbReference type="GO" id="GO:0007165">
    <property type="term" value="P:signal transduction"/>
    <property type="evidence" value="ECO:0007669"/>
    <property type="project" value="UniProtKB-KW"/>
</dbReference>
<evidence type="ECO:0000313" key="11">
    <source>
        <dbReference type="EMBL" id="BBO31173.1"/>
    </source>
</evidence>
<dbReference type="InterPro" id="IPR004089">
    <property type="entry name" value="MCPsignal_dom"/>
</dbReference>
<dbReference type="GO" id="GO:0006935">
    <property type="term" value="P:chemotaxis"/>
    <property type="evidence" value="ECO:0007669"/>
    <property type="project" value="InterPro"/>
</dbReference>
<keyword evidence="3 5" id="KW-0807">Transducer</keyword>
<dbReference type="Proteomes" id="UP000326837">
    <property type="component" value="Chromosome"/>
</dbReference>
<dbReference type="InterPro" id="IPR013655">
    <property type="entry name" value="PAS_fold_3"/>
</dbReference>
<accession>A0A5K7X9S4</accession>
<feature type="domain" description="PAC" evidence="9">
    <location>
        <begin position="106"/>
        <end position="158"/>
    </location>
</feature>
<dbReference type="Pfam" id="PF00015">
    <property type="entry name" value="MCPsignal"/>
    <property type="match status" value="1"/>
</dbReference>
<keyword evidence="2" id="KW-1003">Cell membrane</keyword>
<dbReference type="SUPFAM" id="SSF58104">
    <property type="entry name" value="Methyl-accepting chemotaxis protein (MCP) signaling domain"/>
    <property type="match status" value="1"/>
</dbReference>
<dbReference type="SMART" id="SM00283">
    <property type="entry name" value="MA"/>
    <property type="match status" value="1"/>
</dbReference>
<dbReference type="InterPro" id="IPR000727">
    <property type="entry name" value="T_SNARE_dom"/>
</dbReference>
<dbReference type="Gene3D" id="1.10.287.950">
    <property type="entry name" value="Methyl-accepting chemotaxis protein"/>
    <property type="match status" value="1"/>
</dbReference>
<dbReference type="PROSITE" id="PS50112">
    <property type="entry name" value="PAS"/>
    <property type="match status" value="1"/>
</dbReference>
<feature type="domain" description="PAC" evidence="9">
    <location>
        <begin position="228"/>
        <end position="280"/>
    </location>
</feature>
<dbReference type="InterPro" id="IPR004090">
    <property type="entry name" value="Chemotax_Me-accpt_rcpt"/>
</dbReference>
<dbReference type="GO" id="GO:0005886">
    <property type="term" value="C:plasma membrane"/>
    <property type="evidence" value="ECO:0007669"/>
    <property type="project" value="UniProtKB-SubCell"/>
</dbReference>
<dbReference type="PROSITE" id="PS50113">
    <property type="entry name" value="PAC"/>
    <property type="match status" value="2"/>
</dbReference>
<reference evidence="12" key="1">
    <citation type="submission" date="2019-10" db="EMBL/GenBank/DDBJ databases">
        <title>Lacipirellula parvula gen. nov., sp. nov., representing a lineage of planctomycetes widespread in freshwater anoxic habitats, and description of the family Lacipirellulaceae.</title>
        <authorList>
            <person name="Dedysh S.N."/>
            <person name="Kulichevskaya I.S."/>
            <person name="Beletsky A.V."/>
            <person name="Rakitin A.L."/>
            <person name="Mardanov A.V."/>
            <person name="Ivanova A.A."/>
            <person name="Saltykova V.X."/>
            <person name="Rijpstra W.I.C."/>
            <person name="Sinninghe Damste J.S."/>
            <person name="Ravin N.V."/>
        </authorList>
    </citation>
    <scope>NUCLEOTIDE SEQUENCE [LARGE SCALE GENOMIC DNA]</scope>
    <source>
        <strain evidence="12">PX69</strain>
    </source>
</reference>
<evidence type="ECO:0000259" key="9">
    <source>
        <dbReference type="PROSITE" id="PS50113"/>
    </source>
</evidence>
<evidence type="ECO:0000259" key="7">
    <source>
        <dbReference type="PROSITE" id="PS50111"/>
    </source>
</evidence>
<dbReference type="InterPro" id="IPR000700">
    <property type="entry name" value="PAS-assoc_C"/>
</dbReference>
<dbReference type="SUPFAM" id="SSF55785">
    <property type="entry name" value="PYP-like sensor domain (PAS domain)"/>
    <property type="match status" value="2"/>
</dbReference>
<evidence type="ECO:0000256" key="1">
    <source>
        <dbReference type="ARBA" id="ARBA00004429"/>
    </source>
</evidence>
<dbReference type="PROSITE" id="PS50192">
    <property type="entry name" value="T_SNARE"/>
    <property type="match status" value="1"/>
</dbReference>
<dbReference type="PANTHER" id="PTHR32089">
    <property type="entry name" value="METHYL-ACCEPTING CHEMOTAXIS PROTEIN MCPB"/>
    <property type="match status" value="1"/>
</dbReference>
<comment type="similarity">
    <text evidence="4">Belongs to the methyl-accepting chemotaxis (MCP) protein family.</text>
</comment>
<dbReference type="SMART" id="SM00086">
    <property type="entry name" value="PAC"/>
    <property type="match status" value="2"/>
</dbReference>
<evidence type="ECO:0000259" key="8">
    <source>
        <dbReference type="PROSITE" id="PS50112"/>
    </source>
</evidence>
<dbReference type="EMBL" id="AP021861">
    <property type="protein sequence ID" value="BBO31173.1"/>
    <property type="molecule type" value="Genomic_DNA"/>
</dbReference>
<dbReference type="NCBIfam" id="TIGR00229">
    <property type="entry name" value="sensory_box"/>
    <property type="match status" value="2"/>
</dbReference>
<evidence type="ECO:0000256" key="4">
    <source>
        <dbReference type="ARBA" id="ARBA00029447"/>
    </source>
</evidence>
<evidence type="ECO:0000256" key="5">
    <source>
        <dbReference type="PROSITE-ProRule" id="PRU00284"/>
    </source>
</evidence>
<evidence type="ECO:0000256" key="6">
    <source>
        <dbReference type="SAM" id="MobiDB-lite"/>
    </source>
</evidence>